<evidence type="ECO:0000256" key="1">
    <source>
        <dbReference type="SAM" id="SignalP"/>
    </source>
</evidence>
<protein>
    <submittedName>
        <fullName evidence="3">Lysophospholipase L1-like esterase</fullName>
    </submittedName>
</protein>
<name>A0A0B6WSY3_9BACT</name>
<dbReference type="InterPro" id="IPR036514">
    <property type="entry name" value="SGNH_hydro_sf"/>
</dbReference>
<dbReference type="Pfam" id="PF13472">
    <property type="entry name" value="Lipase_GDSL_2"/>
    <property type="match status" value="1"/>
</dbReference>
<feature type="chain" id="PRO_5002125350" evidence="1">
    <location>
        <begin position="21"/>
        <end position="405"/>
    </location>
</feature>
<feature type="domain" description="SGNH hydrolase-type esterase" evidence="2">
    <location>
        <begin position="39"/>
        <end position="228"/>
    </location>
</feature>
<accession>A0A0B6WSY3</accession>
<evidence type="ECO:0000259" key="2">
    <source>
        <dbReference type="Pfam" id="PF13472"/>
    </source>
</evidence>
<sequence precursor="true">MNLRRKICSIFLLIAFGAVAAAQQPARDFALRDGDRVVFFGDSITEQRLYTTYIEHYVLTRYPDRRITFINVGWGGDKVTGNDCQPCAGVGGLARIKRDVIDRRPTVVTLLFGMNDGQYKDFDPAILKVYEDGLTAIIRTLKAQTQARIYVMTPTVYDGTRRPAWSHTDRYNEVLDRYSEAAKRIAAREGVPIIDLHEATTAALREAKQINASYTFVPDGVHPEADGQLLMAAEILRAWGAPPNGMELTRSLTLSGDGSATLTLNAPLPWPSPIPSEEMRRTRPLIEEIGRVRLKLNGLPAGRYKVRVDDGDAVEYSAQELEGGIPISALSKEAREATDKLAGLVRRRADLFFLRWRQIEVPLDGQYRSVSQVLSAFDALDAEITAQERTLAQPHQYRISIARLP</sequence>
<dbReference type="EMBL" id="CBXV010000002">
    <property type="protein sequence ID" value="CDM64343.1"/>
    <property type="molecule type" value="Genomic_DNA"/>
</dbReference>
<proteinExistence type="predicted"/>
<dbReference type="PANTHER" id="PTHR30383">
    <property type="entry name" value="THIOESTERASE 1/PROTEASE 1/LYSOPHOSPHOLIPASE L1"/>
    <property type="match status" value="1"/>
</dbReference>
<evidence type="ECO:0000313" key="3">
    <source>
        <dbReference type="EMBL" id="CDM64343.1"/>
    </source>
</evidence>
<reference evidence="3 4" key="1">
    <citation type="submission" date="2013-12" db="EMBL/GenBank/DDBJ databases">
        <authorList>
            <person name="Stott M."/>
        </authorList>
    </citation>
    <scope>NUCLEOTIDE SEQUENCE [LARGE SCALE GENOMIC DNA]</scope>
    <source>
        <strain evidence="3 4">K22</strain>
    </source>
</reference>
<dbReference type="InterPro" id="IPR051532">
    <property type="entry name" value="Ester_Hydrolysis_Enzymes"/>
</dbReference>
<evidence type="ECO:0000313" key="4">
    <source>
        <dbReference type="Proteomes" id="UP000031518"/>
    </source>
</evidence>
<dbReference type="OrthoDB" id="2513075at2"/>
<dbReference type="PANTHER" id="PTHR30383:SF5">
    <property type="entry name" value="SGNH HYDROLASE-TYPE ESTERASE DOMAIN-CONTAINING PROTEIN"/>
    <property type="match status" value="1"/>
</dbReference>
<dbReference type="STRING" id="454194.PYK22_00336"/>
<keyword evidence="4" id="KW-1185">Reference proteome</keyword>
<keyword evidence="1" id="KW-0732">Signal</keyword>
<dbReference type="Proteomes" id="UP000031518">
    <property type="component" value="Unassembled WGS sequence"/>
</dbReference>
<dbReference type="GO" id="GO:0004622">
    <property type="term" value="F:phosphatidylcholine lysophospholipase activity"/>
    <property type="evidence" value="ECO:0007669"/>
    <property type="project" value="TreeGrafter"/>
</dbReference>
<dbReference type="InterPro" id="IPR013830">
    <property type="entry name" value="SGNH_hydro"/>
</dbReference>
<gene>
    <name evidence="3" type="ORF">PYK22_00336</name>
</gene>
<reference evidence="3 4" key="2">
    <citation type="submission" date="2015-01" db="EMBL/GenBank/DDBJ databases">
        <title>Complete genome sequence of Pyrinomonas methylaliphatogenes type strain K22T.</title>
        <authorList>
            <person name="Lee K.C.Y."/>
            <person name="Power J.F."/>
            <person name="Dunfield P.F."/>
            <person name="Morgan X.C."/>
            <person name="Huttenhower C."/>
            <person name="Stott M.B."/>
        </authorList>
    </citation>
    <scope>NUCLEOTIDE SEQUENCE [LARGE SCALE GENOMIC DNA]</scope>
    <source>
        <strain evidence="3 4">K22</strain>
    </source>
</reference>
<organism evidence="3 4">
    <name type="scientific">Pyrinomonas methylaliphatogenes</name>
    <dbReference type="NCBI Taxonomy" id="454194"/>
    <lineage>
        <taxon>Bacteria</taxon>
        <taxon>Pseudomonadati</taxon>
        <taxon>Acidobacteriota</taxon>
        <taxon>Blastocatellia</taxon>
        <taxon>Blastocatellales</taxon>
        <taxon>Pyrinomonadaceae</taxon>
        <taxon>Pyrinomonas</taxon>
    </lineage>
</organism>
<dbReference type="RefSeq" id="WP_157770613.1">
    <property type="nucleotide sequence ID" value="NZ_CBXV010000002.1"/>
</dbReference>
<dbReference type="CDD" id="cd01834">
    <property type="entry name" value="SGNH_hydrolase_like_2"/>
    <property type="match status" value="1"/>
</dbReference>
<dbReference type="Gene3D" id="3.40.50.1110">
    <property type="entry name" value="SGNH hydrolase"/>
    <property type="match status" value="1"/>
</dbReference>
<dbReference type="AlphaFoldDB" id="A0A0B6WSY3"/>
<dbReference type="SUPFAM" id="SSF52266">
    <property type="entry name" value="SGNH hydrolase"/>
    <property type="match status" value="1"/>
</dbReference>
<feature type="signal peptide" evidence="1">
    <location>
        <begin position="1"/>
        <end position="20"/>
    </location>
</feature>